<gene>
    <name evidence="1" type="ORF">HC031_17535</name>
</gene>
<sequence>MATPLGGAAYPAGPYRFRRREYLNITYRTDLDAMSAVVPEPLEVADPLVRFEAIRMPDASGLGDYTESGQVLRVTYEGGPADYIHSMYLDNGPAIAVGREGSAYPKKLGCPRLFVDSDTLVGTLDYGSLRVATATMGYKHEVMDAEEARAELAMPTYMLKLMPGYDGRPRIAELIRTRMTDLTIHGAWTGPARLQLFEHAMAPLADLPVRQVVGASHILTDLTLPPAELVHDYLAASG</sequence>
<dbReference type="Proteomes" id="UP000722989">
    <property type="component" value="Unassembled WGS sequence"/>
</dbReference>
<organism evidence="1 2">
    <name type="scientific">Planosporangium thailandense</name>
    <dbReference type="NCBI Taxonomy" id="765197"/>
    <lineage>
        <taxon>Bacteria</taxon>
        <taxon>Bacillati</taxon>
        <taxon>Actinomycetota</taxon>
        <taxon>Actinomycetes</taxon>
        <taxon>Micromonosporales</taxon>
        <taxon>Micromonosporaceae</taxon>
        <taxon>Planosporangium</taxon>
    </lineage>
</organism>
<protein>
    <submittedName>
        <fullName evidence="1">Acetoacetate decarboxylase</fullName>
    </submittedName>
</protein>
<evidence type="ECO:0000313" key="2">
    <source>
        <dbReference type="Proteomes" id="UP000722989"/>
    </source>
</evidence>
<dbReference type="NCBIfam" id="NF002614">
    <property type="entry name" value="PRK02265.1"/>
    <property type="match status" value="1"/>
</dbReference>
<name>A0ABX0XZK2_9ACTN</name>
<comment type="caution">
    <text evidence="1">The sequence shown here is derived from an EMBL/GenBank/DDBJ whole genome shotgun (WGS) entry which is preliminary data.</text>
</comment>
<dbReference type="Gene3D" id="2.40.400.10">
    <property type="entry name" value="Acetoacetate decarboxylase-like"/>
    <property type="match status" value="1"/>
</dbReference>
<reference evidence="1 2" key="1">
    <citation type="submission" date="2020-03" db="EMBL/GenBank/DDBJ databases">
        <title>WGS of the type strain of Planosporangium spp.</title>
        <authorList>
            <person name="Thawai C."/>
        </authorList>
    </citation>
    <scope>NUCLEOTIDE SEQUENCE [LARGE SCALE GENOMIC DNA]</scope>
    <source>
        <strain evidence="1 2">TBRC 5610</strain>
    </source>
</reference>
<dbReference type="InterPro" id="IPR023375">
    <property type="entry name" value="ADC_dom_sf"/>
</dbReference>
<evidence type="ECO:0000313" key="1">
    <source>
        <dbReference type="EMBL" id="NJC71506.1"/>
    </source>
</evidence>
<dbReference type="SUPFAM" id="SSF160104">
    <property type="entry name" value="Acetoacetate decarboxylase-like"/>
    <property type="match status" value="1"/>
</dbReference>
<keyword evidence="2" id="KW-1185">Reference proteome</keyword>
<proteinExistence type="predicted"/>
<dbReference type="Pfam" id="PF06314">
    <property type="entry name" value="ADC"/>
    <property type="match status" value="1"/>
</dbReference>
<accession>A0ABX0XZK2</accession>
<dbReference type="InterPro" id="IPR010451">
    <property type="entry name" value="Acetoacetate_decarboxylase"/>
</dbReference>
<dbReference type="EMBL" id="JAATVY010000012">
    <property type="protein sequence ID" value="NJC71506.1"/>
    <property type="molecule type" value="Genomic_DNA"/>
</dbReference>